<evidence type="ECO:0000256" key="1">
    <source>
        <dbReference type="HAMAP-Rule" id="MF_00775"/>
    </source>
</evidence>
<evidence type="ECO:0000313" key="2">
    <source>
        <dbReference type="EMBL" id="MXO94338.1"/>
    </source>
</evidence>
<keyword evidence="3" id="KW-1185">Reference proteome</keyword>
<dbReference type="RefSeq" id="WP_131453568.1">
    <property type="nucleotide sequence ID" value="NZ_BMJK01000002.1"/>
</dbReference>
<organism evidence="2 3">
    <name type="scientific">Aurantiacibacter arachoides</name>
    <dbReference type="NCBI Taxonomy" id="1850444"/>
    <lineage>
        <taxon>Bacteria</taxon>
        <taxon>Pseudomonadati</taxon>
        <taxon>Pseudomonadota</taxon>
        <taxon>Alphaproteobacteria</taxon>
        <taxon>Sphingomonadales</taxon>
        <taxon>Erythrobacteraceae</taxon>
        <taxon>Aurantiacibacter</taxon>
    </lineage>
</organism>
<dbReference type="Gene3D" id="2.40.160.20">
    <property type="match status" value="1"/>
</dbReference>
<evidence type="ECO:0000313" key="3">
    <source>
        <dbReference type="Proteomes" id="UP000460626"/>
    </source>
</evidence>
<dbReference type="PANTHER" id="PTHR37315:SF1">
    <property type="entry name" value="UPF0311 PROTEIN BLR7842"/>
    <property type="match status" value="1"/>
</dbReference>
<proteinExistence type="inferred from homology"/>
<name>A0A845A330_9SPHN</name>
<dbReference type="PANTHER" id="PTHR37315">
    <property type="entry name" value="UPF0311 PROTEIN BLR7842"/>
    <property type="match status" value="1"/>
</dbReference>
<sequence>MTAIPPAPGLEFVYEAGGELAAPRQIGETYDGTRRIIPILAGGYVRGPLIAGRLMGNAADWQLTREDGVTVADAIYAIETDDGALIQIRNRGLRHGPPAVMARLVAGEDVDPSEYYFRTVPEFIAPKGRYAWMNRSIFVCSGARYASSIKLWVWRVT</sequence>
<dbReference type="Pfam" id="PF11578">
    <property type="entry name" value="DUF3237"/>
    <property type="match status" value="1"/>
</dbReference>
<gene>
    <name evidence="2" type="ORF">GRI62_12100</name>
</gene>
<comment type="similarity">
    <text evidence="1">Belongs to the UPF0311 family.</text>
</comment>
<reference evidence="2 3" key="1">
    <citation type="submission" date="2019-12" db="EMBL/GenBank/DDBJ databases">
        <title>Genomic-based taxomic classification of the family Erythrobacteraceae.</title>
        <authorList>
            <person name="Xu L."/>
        </authorList>
    </citation>
    <scope>NUCLEOTIDE SEQUENCE [LARGE SCALE GENOMIC DNA]</scope>
    <source>
        <strain evidence="2 3">RC4-10-4</strain>
    </source>
</reference>
<dbReference type="InterPro" id="IPR020915">
    <property type="entry name" value="UPF0311"/>
</dbReference>
<comment type="caution">
    <text evidence="2">The sequence shown here is derived from an EMBL/GenBank/DDBJ whole genome shotgun (WGS) entry which is preliminary data.</text>
</comment>
<dbReference type="EMBL" id="WTYH01000001">
    <property type="protein sequence ID" value="MXO94338.1"/>
    <property type="molecule type" value="Genomic_DNA"/>
</dbReference>
<protein>
    <recommendedName>
        <fullName evidence="1">UPF0311 protein GRI62_12100</fullName>
    </recommendedName>
</protein>
<dbReference type="AlphaFoldDB" id="A0A845A330"/>
<dbReference type="Proteomes" id="UP000460626">
    <property type="component" value="Unassembled WGS sequence"/>
</dbReference>
<dbReference type="HAMAP" id="MF_00775">
    <property type="entry name" value="UPF0311"/>
    <property type="match status" value="1"/>
</dbReference>
<dbReference type="OrthoDB" id="5294829at2"/>
<accession>A0A845A330</accession>